<proteinExistence type="predicted"/>
<dbReference type="AlphaFoldDB" id="A0A8S3ATJ4"/>
<dbReference type="Proteomes" id="UP000681967">
    <property type="component" value="Unassembled WGS sequence"/>
</dbReference>
<dbReference type="EMBL" id="CAJOBH010102229">
    <property type="protein sequence ID" value="CAF4618943.1"/>
    <property type="molecule type" value="Genomic_DNA"/>
</dbReference>
<comment type="caution">
    <text evidence="2">The sequence shown here is derived from an EMBL/GenBank/DDBJ whole genome shotgun (WGS) entry which is preliminary data.</text>
</comment>
<evidence type="ECO:0000313" key="1">
    <source>
        <dbReference type="EMBL" id="CAF4618943.1"/>
    </source>
</evidence>
<protein>
    <submittedName>
        <fullName evidence="2">Uncharacterized protein</fullName>
    </submittedName>
</protein>
<reference evidence="2" key="1">
    <citation type="submission" date="2021-02" db="EMBL/GenBank/DDBJ databases">
        <authorList>
            <person name="Nowell W R."/>
        </authorList>
    </citation>
    <scope>NUCLEOTIDE SEQUENCE</scope>
</reference>
<feature type="non-terminal residue" evidence="2">
    <location>
        <position position="1"/>
    </location>
</feature>
<name>A0A8S3ATJ4_9BILA</name>
<gene>
    <name evidence="1" type="ORF">BYL167_LOCUS40877</name>
    <name evidence="2" type="ORF">GIL414_LOCUS44710</name>
</gene>
<evidence type="ECO:0000313" key="3">
    <source>
        <dbReference type="Proteomes" id="UP000681720"/>
    </source>
</evidence>
<organism evidence="2 3">
    <name type="scientific">Rotaria magnacalcarata</name>
    <dbReference type="NCBI Taxonomy" id="392030"/>
    <lineage>
        <taxon>Eukaryota</taxon>
        <taxon>Metazoa</taxon>
        <taxon>Spiralia</taxon>
        <taxon>Gnathifera</taxon>
        <taxon>Rotifera</taxon>
        <taxon>Eurotatoria</taxon>
        <taxon>Bdelloidea</taxon>
        <taxon>Philodinida</taxon>
        <taxon>Philodinidae</taxon>
        <taxon>Rotaria</taxon>
    </lineage>
</organism>
<dbReference type="Proteomes" id="UP000681720">
    <property type="component" value="Unassembled WGS sequence"/>
</dbReference>
<sequence length="45" mass="5108">MFVNLPFIRTLFEKFSQQDIGIDIELTSFSGVLTLNIPPPPSDRI</sequence>
<accession>A0A8S3ATJ4</accession>
<evidence type="ECO:0000313" key="2">
    <source>
        <dbReference type="EMBL" id="CAF4740699.1"/>
    </source>
</evidence>
<dbReference type="EMBL" id="CAJOBJ010135652">
    <property type="protein sequence ID" value="CAF4740699.1"/>
    <property type="molecule type" value="Genomic_DNA"/>
</dbReference>